<protein>
    <submittedName>
        <fullName evidence="1">Uncharacterized protein</fullName>
    </submittedName>
</protein>
<gene>
    <name evidence="1" type="ORF">SIL87_06645</name>
</gene>
<dbReference type="EMBL" id="JAWXYB010000018">
    <property type="protein sequence ID" value="MDX5930439.1"/>
    <property type="molecule type" value="Genomic_DNA"/>
</dbReference>
<reference evidence="1 2" key="1">
    <citation type="submission" date="2023-11" db="EMBL/GenBank/DDBJ databases">
        <title>MicrobeMod: A computational toolkit for identifying prokaryotic methylation and restriction-modification with nanopore sequencing.</title>
        <authorList>
            <person name="Crits-Christoph A."/>
            <person name="Kang S.C."/>
            <person name="Lee H."/>
            <person name="Ostrov N."/>
        </authorList>
    </citation>
    <scope>NUCLEOTIDE SEQUENCE [LARGE SCALE GENOMIC DNA]</scope>
    <source>
        <strain evidence="1 2">DSMZ 700</strain>
    </source>
</reference>
<dbReference type="AlphaFoldDB" id="A0AAW9DPF7"/>
<evidence type="ECO:0000313" key="2">
    <source>
        <dbReference type="Proteomes" id="UP001279553"/>
    </source>
</evidence>
<name>A0AAW9DPF7_ACIAO</name>
<dbReference type="Proteomes" id="UP001279553">
    <property type="component" value="Unassembled WGS sequence"/>
</dbReference>
<keyword evidence="2" id="KW-1185">Reference proteome</keyword>
<comment type="caution">
    <text evidence="1">The sequence shown here is derived from an EMBL/GenBank/DDBJ whole genome shotgun (WGS) entry which is preliminary data.</text>
</comment>
<proteinExistence type="predicted"/>
<organism evidence="1 2">
    <name type="scientific">Acidiphilium acidophilum</name>
    <name type="common">Thiobacillus acidophilus</name>
    <dbReference type="NCBI Taxonomy" id="76588"/>
    <lineage>
        <taxon>Bacteria</taxon>
        <taxon>Pseudomonadati</taxon>
        <taxon>Pseudomonadota</taxon>
        <taxon>Alphaproteobacteria</taxon>
        <taxon>Acetobacterales</taxon>
        <taxon>Acidocellaceae</taxon>
        <taxon>Acidiphilium</taxon>
    </lineage>
</organism>
<evidence type="ECO:0000313" key="1">
    <source>
        <dbReference type="EMBL" id="MDX5930439.1"/>
    </source>
</evidence>
<accession>A0AAW9DPF7</accession>
<dbReference type="RefSeq" id="WP_319613385.1">
    <property type="nucleotide sequence ID" value="NZ_JAWXYB010000018.1"/>
</dbReference>
<sequence length="235" mass="24632">MLFGVYELSEPMMIYQEIYAAAHSIPASASIAAVQADGSTALSYSQVEFAESTIFAEIPALRSGQQTNTAGDGVVMSSVVFEPSPSTCVASAASPCNYDAYVVWSVAYTGGDSGRSFNQTTRPCGLTTQVAAGNTTPGDLPTMGVSTRATAWPDPILVVDVFFSYEPLLLTYTKTPIEFLASGFWPVRSVKAASVDANGNATPLLPDQQYTVLTGLGGAPTSSYCVNPNYPESGT</sequence>